<evidence type="ECO:0000313" key="7">
    <source>
        <dbReference type="Proteomes" id="UP001141806"/>
    </source>
</evidence>
<evidence type="ECO:0000313" key="6">
    <source>
        <dbReference type="EMBL" id="KAJ4949963.1"/>
    </source>
</evidence>
<dbReference type="OrthoDB" id="498392at2759"/>
<sequence>MALLLTSQPADARYPLSKLLSSRAAETKVALLPTSQPSLCFKSSKPLRVFSLRSLNPSLSFSDLSKNPKFSSFRIYSSNSRDDGEPDSSSARIPIDKLEEKEDSGEKSAAKSPEEAVDGDGTPVAITDEWGEKAEPEPETSYTNISDADPSEKYEDEWEEEETKEYMSGNGSPTSAPAYDKLGESKRALVGTVYGTEFGFRASAEVRAEVLELVNQLEASNPTLAPVEAPSLLDGNWVLLYTAFSELLPLLAAGATPLLKVKRICQKIDTQNLTIDNSVTLSSPFATFSFSAGATFEVRSPSRIQVQFKEGTFQPPEINPRVDLPGDLEMMIFGSQEVMAGCLFSPKKEVLFLISGNDTSRSLSPRVPDTSAPFMIQEFVFVSKPSPDLFGLCNWTRLKLVNLV</sequence>
<evidence type="ECO:0000259" key="5">
    <source>
        <dbReference type="Pfam" id="PF04755"/>
    </source>
</evidence>
<dbReference type="GO" id="GO:0009536">
    <property type="term" value="C:plastid"/>
    <property type="evidence" value="ECO:0007669"/>
    <property type="project" value="UniProtKB-SubCell"/>
</dbReference>
<evidence type="ECO:0000256" key="3">
    <source>
        <dbReference type="ARBA" id="ARBA00022946"/>
    </source>
</evidence>
<dbReference type="EMBL" id="JAMYWD010000012">
    <property type="protein sequence ID" value="KAJ4949963.1"/>
    <property type="molecule type" value="Genomic_DNA"/>
</dbReference>
<proteinExistence type="predicted"/>
<keyword evidence="3" id="KW-0809">Transit peptide</keyword>
<organism evidence="6 7">
    <name type="scientific">Protea cynaroides</name>
    <dbReference type="NCBI Taxonomy" id="273540"/>
    <lineage>
        <taxon>Eukaryota</taxon>
        <taxon>Viridiplantae</taxon>
        <taxon>Streptophyta</taxon>
        <taxon>Embryophyta</taxon>
        <taxon>Tracheophyta</taxon>
        <taxon>Spermatophyta</taxon>
        <taxon>Magnoliopsida</taxon>
        <taxon>Proteales</taxon>
        <taxon>Proteaceae</taxon>
        <taxon>Protea</taxon>
    </lineage>
</organism>
<evidence type="ECO:0000256" key="1">
    <source>
        <dbReference type="ARBA" id="ARBA00004474"/>
    </source>
</evidence>
<evidence type="ECO:0000256" key="2">
    <source>
        <dbReference type="ARBA" id="ARBA00022640"/>
    </source>
</evidence>
<feature type="compositionally biased region" description="Basic and acidic residues" evidence="4">
    <location>
        <begin position="94"/>
        <end position="114"/>
    </location>
</feature>
<feature type="domain" description="Plastid lipid-associated protein/fibrillin conserved" evidence="5">
    <location>
        <begin position="185"/>
        <end position="331"/>
    </location>
</feature>
<dbReference type="InterPro" id="IPR039633">
    <property type="entry name" value="PAP"/>
</dbReference>
<dbReference type="AlphaFoldDB" id="A0A9Q0GLP7"/>
<dbReference type="InterPro" id="IPR006843">
    <property type="entry name" value="PAP/fibrillin_dom"/>
</dbReference>
<feature type="compositionally biased region" description="Acidic residues" evidence="4">
    <location>
        <begin position="154"/>
        <end position="163"/>
    </location>
</feature>
<comment type="subcellular location">
    <subcellularLocation>
        <location evidence="1">Plastid</location>
    </subcellularLocation>
</comment>
<dbReference type="Pfam" id="PF04755">
    <property type="entry name" value="PAP_fibrillin"/>
    <property type="match status" value="1"/>
</dbReference>
<keyword evidence="2" id="KW-0934">Plastid</keyword>
<reference evidence="6" key="1">
    <citation type="journal article" date="2023" name="Plant J.">
        <title>The genome of the king protea, Protea cynaroides.</title>
        <authorList>
            <person name="Chang J."/>
            <person name="Duong T.A."/>
            <person name="Schoeman C."/>
            <person name="Ma X."/>
            <person name="Roodt D."/>
            <person name="Barker N."/>
            <person name="Li Z."/>
            <person name="Van de Peer Y."/>
            <person name="Mizrachi E."/>
        </authorList>
    </citation>
    <scope>NUCLEOTIDE SEQUENCE</scope>
    <source>
        <tissue evidence="6">Young leaves</tissue>
    </source>
</reference>
<feature type="region of interest" description="Disordered" evidence="4">
    <location>
        <begin position="76"/>
        <end position="178"/>
    </location>
</feature>
<accession>A0A9Q0GLP7</accession>
<evidence type="ECO:0000256" key="4">
    <source>
        <dbReference type="SAM" id="MobiDB-lite"/>
    </source>
</evidence>
<keyword evidence="7" id="KW-1185">Reference proteome</keyword>
<name>A0A9Q0GLP7_9MAGN</name>
<dbReference type="PANTHER" id="PTHR31906">
    <property type="entry name" value="PLASTID-LIPID-ASSOCIATED PROTEIN 4, CHLOROPLASTIC-RELATED"/>
    <property type="match status" value="1"/>
</dbReference>
<comment type="caution">
    <text evidence="6">The sequence shown here is derived from an EMBL/GenBank/DDBJ whole genome shotgun (WGS) entry which is preliminary data.</text>
</comment>
<gene>
    <name evidence="6" type="ORF">NE237_026795</name>
</gene>
<protein>
    <recommendedName>
        <fullName evidence="5">Plastid lipid-associated protein/fibrillin conserved domain-containing protein</fullName>
    </recommendedName>
</protein>
<dbReference type="Proteomes" id="UP001141806">
    <property type="component" value="Unassembled WGS sequence"/>
</dbReference>